<proteinExistence type="predicted"/>
<evidence type="ECO:0000256" key="1">
    <source>
        <dbReference type="SAM" id="MobiDB-lite"/>
    </source>
</evidence>
<dbReference type="PANTHER" id="PTHR46411">
    <property type="entry name" value="FAMILY ATPASE, PUTATIVE-RELATED"/>
    <property type="match status" value="1"/>
</dbReference>
<dbReference type="EMBL" id="FJUX01000012">
    <property type="protein sequence ID" value="CZS92550.1"/>
    <property type="molecule type" value="Genomic_DNA"/>
</dbReference>
<accession>A0A1E1K3U8</accession>
<dbReference type="GO" id="GO:0016887">
    <property type="term" value="F:ATP hydrolysis activity"/>
    <property type="evidence" value="ECO:0007669"/>
    <property type="project" value="InterPro"/>
</dbReference>
<reference evidence="5" key="1">
    <citation type="submission" date="2016-03" db="EMBL/GenBank/DDBJ databases">
        <authorList>
            <person name="Guldener U."/>
        </authorList>
    </citation>
    <scope>NUCLEOTIDE SEQUENCE [LARGE SCALE GENOMIC DNA]</scope>
    <source>
        <strain evidence="5">04CH-RAC-A.6.1</strain>
    </source>
</reference>
<dbReference type="Proteomes" id="UP000178912">
    <property type="component" value="Unassembled WGS sequence"/>
</dbReference>
<dbReference type="GO" id="GO:0005524">
    <property type="term" value="F:ATP binding"/>
    <property type="evidence" value="ECO:0007669"/>
    <property type="project" value="InterPro"/>
</dbReference>
<dbReference type="AlphaFoldDB" id="A0A1E1K3U8"/>
<feature type="domain" description="DUF7025" evidence="3">
    <location>
        <begin position="194"/>
        <end position="290"/>
    </location>
</feature>
<evidence type="ECO:0000313" key="4">
    <source>
        <dbReference type="EMBL" id="CZS92550.1"/>
    </source>
</evidence>
<protein>
    <submittedName>
        <fullName evidence="4">Uncharacterized protein</fullName>
    </submittedName>
</protein>
<dbReference type="OrthoDB" id="10042665at2759"/>
<gene>
    <name evidence="4" type="ORF">RAG0_03160</name>
</gene>
<evidence type="ECO:0000259" key="3">
    <source>
        <dbReference type="Pfam" id="PF22942"/>
    </source>
</evidence>
<dbReference type="InterPro" id="IPR054289">
    <property type="entry name" value="DUF7025"/>
</dbReference>
<name>A0A1E1K3U8_9HELO</name>
<organism evidence="4 5">
    <name type="scientific">Rhynchosporium agropyri</name>
    <dbReference type="NCBI Taxonomy" id="914238"/>
    <lineage>
        <taxon>Eukaryota</taxon>
        <taxon>Fungi</taxon>
        <taxon>Dikarya</taxon>
        <taxon>Ascomycota</taxon>
        <taxon>Pezizomycotina</taxon>
        <taxon>Leotiomycetes</taxon>
        <taxon>Helotiales</taxon>
        <taxon>Ploettnerulaceae</taxon>
        <taxon>Rhynchosporium</taxon>
    </lineage>
</organism>
<evidence type="ECO:0000259" key="2">
    <source>
        <dbReference type="Pfam" id="PF00004"/>
    </source>
</evidence>
<feature type="region of interest" description="Disordered" evidence="1">
    <location>
        <begin position="631"/>
        <end position="681"/>
    </location>
</feature>
<dbReference type="PANTHER" id="PTHR46411:SF1">
    <property type="entry name" value="FAMILY ATPASE, PUTATIVE (AFU_ORTHOLOGUE AFUA_7G05752)-RELATED"/>
    <property type="match status" value="1"/>
</dbReference>
<feature type="domain" description="ATPase AAA-type core" evidence="2">
    <location>
        <begin position="491"/>
        <end position="567"/>
    </location>
</feature>
<sequence length="681" mass="77036">MEIASTPPTNQPLPRLVTTEHVRQFMDILRSLGTKQEAPPPPAAVAQVDSEQPKARGSTLEFKKVNEVWDKKEYKYKVVESLAPANGVNELDHYVFIARTRLEKETKNQIQYVDIKSAGLRDILREVLQDVQGICLHEEKPSVEQNILYHYLLDLEECCQNPSVVRDRSALEHLDLLIGFIRTAYASIAERLGPLLTKHQITYDLLWTLFKPNTLAHTKCFGTGQPRCVKYEFREEKTANGGIKYFHVKARYFDFDGRVFREMSSEHAIEKFRGAKQITALEVFPLKFHPDEEHLRAHLTTYGRKFISMMGVHLCDYKGKRFYIEKDRVVEIPVESRVVVDAAYFREENPNYARPSIKTSVKSSPAGWHVIGFDNPEEVSASAKDKGMDPSEVRGDDLLICSATVPAFSLGDRKWEVAVANIKEIDWKQAALDDLHIPPRKKKAVQALSEAHVKRAMTHSFDDVVAGKRQGFSVLLQLVSSPCGWHLLTQYISGPPDVGKTLTAELIAEHLRRPLMPVSAGELGTTAETVEMRLPRIFKRASRWKAVLLLDEADVLLEQRSSHDYPSKCSQQIDDAIASRIHFKLKYDKLNLEQRSNVWRYFLGAATTPQGAAIYSLGDFEDWTRKERNGREVDTPFKTSRSKPINRIVSDQKPSVNGSSSGDPGGMPGDDVPSRSGYCCI</sequence>
<evidence type="ECO:0000313" key="5">
    <source>
        <dbReference type="Proteomes" id="UP000178912"/>
    </source>
</evidence>
<keyword evidence="5" id="KW-1185">Reference proteome</keyword>
<dbReference type="Gene3D" id="3.40.50.300">
    <property type="entry name" value="P-loop containing nucleotide triphosphate hydrolases"/>
    <property type="match status" value="1"/>
</dbReference>
<dbReference type="InterPro" id="IPR003959">
    <property type="entry name" value="ATPase_AAA_core"/>
</dbReference>
<dbReference type="Pfam" id="PF22942">
    <property type="entry name" value="DUF7025"/>
    <property type="match status" value="1"/>
</dbReference>
<dbReference type="InterPro" id="IPR027417">
    <property type="entry name" value="P-loop_NTPase"/>
</dbReference>
<dbReference type="Pfam" id="PF00004">
    <property type="entry name" value="AAA"/>
    <property type="match status" value="1"/>
</dbReference>
<dbReference type="SUPFAM" id="SSF52540">
    <property type="entry name" value="P-loop containing nucleoside triphosphate hydrolases"/>
    <property type="match status" value="1"/>
</dbReference>